<dbReference type="Gene3D" id="3.30.465.10">
    <property type="match status" value="1"/>
</dbReference>
<dbReference type="GO" id="GO:0005886">
    <property type="term" value="C:plasma membrane"/>
    <property type="evidence" value="ECO:0007669"/>
    <property type="project" value="TreeGrafter"/>
</dbReference>
<protein>
    <submittedName>
        <fullName evidence="7">HlyC/CorC family transporter</fullName>
    </submittedName>
</protein>
<dbReference type="Gene3D" id="3.10.580.10">
    <property type="entry name" value="CBS-domain"/>
    <property type="match status" value="1"/>
</dbReference>
<feature type="domain" description="CBS" evidence="6">
    <location>
        <begin position="179"/>
        <end position="239"/>
    </location>
</feature>
<dbReference type="AlphaFoldDB" id="A0A6A7Y1R8"/>
<feature type="domain" description="CBS" evidence="6">
    <location>
        <begin position="89"/>
        <end position="148"/>
    </location>
</feature>
<name>A0A6A7Y1R8_9HYPH</name>
<accession>A0A6A7Y1R8</accession>
<dbReference type="GO" id="GO:0050660">
    <property type="term" value="F:flavin adenine dinucleotide binding"/>
    <property type="evidence" value="ECO:0007669"/>
    <property type="project" value="InterPro"/>
</dbReference>
<dbReference type="FunFam" id="3.10.580.10:FF:000002">
    <property type="entry name" value="Magnesium/cobalt efflux protein CorC"/>
    <property type="match status" value="1"/>
</dbReference>
<comment type="similarity">
    <text evidence="1">Belongs to the UPF0053 family. Hemolysin C subfamily.</text>
</comment>
<proteinExistence type="inferred from homology"/>
<dbReference type="InterPro" id="IPR016169">
    <property type="entry name" value="FAD-bd_PCMH_sub2"/>
</dbReference>
<dbReference type="Pfam" id="PF03471">
    <property type="entry name" value="CorC_HlyC"/>
    <property type="match status" value="1"/>
</dbReference>
<dbReference type="InterPro" id="IPR036318">
    <property type="entry name" value="FAD-bd_PCMH-like_sf"/>
</dbReference>
<evidence type="ECO:0000256" key="2">
    <source>
        <dbReference type="ARBA" id="ARBA00022737"/>
    </source>
</evidence>
<evidence type="ECO:0000256" key="5">
    <source>
        <dbReference type="SAM" id="MobiDB-lite"/>
    </source>
</evidence>
<feature type="region of interest" description="Disordered" evidence="5">
    <location>
        <begin position="1"/>
        <end position="29"/>
    </location>
</feature>
<dbReference type="PROSITE" id="PS51371">
    <property type="entry name" value="CBS"/>
    <property type="match status" value="2"/>
</dbReference>
<evidence type="ECO:0000256" key="4">
    <source>
        <dbReference type="PROSITE-ProRule" id="PRU00703"/>
    </source>
</evidence>
<dbReference type="SUPFAM" id="SSF56176">
    <property type="entry name" value="FAD-binding/transporter-associated domain-like"/>
    <property type="match status" value="1"/>
</dbReference>
<dbReference type="InterPro" id="IPR000644">
    <property type="entry name" value="CBS_dom"/>
</dbReference>
<keyword evidence="2" id="KW-0677">Repeat</keyword>
<dbReference type="PANTHER" id="PTHR22777">
    <property type="entry name" value="HEMOLYSIN-RELATED"/>
    <property type="match status" value="1"/>
</dbReference>
<keyword evidence="3 4" id="KW-0129">CBS domain</keyword>
<evidence type="ECO:0000313" key="7">
    <source>
        <dbReference type="EMBL" id="MQT12695.1"/>
    </source>
</evidence>
<dbReference type="PANTHER" id="PTHR22777:SF27">
    <property type="entry name" value="MAGNESIUM AND COBALT EFFLUX PROTEIN CORC"/>
    <property type="match status" value="1"/>
</dbReference>
<evidence type="ECO:0000313" key="8">
    <source>
        <dbReference type="Proteomes" id="UP000332515"/>
    </source>
</evidence>
<dbReference type="SMART" id="SM01091">
    <property type="entry name" value="CorC_HlyC"/>
    <property type="match status" value="1"/>
</dbReference>
<dbReference type="RefSeq" id="WP_153479931.1">
    <property type="nucleotide sequence ID" value="NZ_VWNA01000001.1"/>
</dbReference>
<dbReference type="InterPro" id="IPR046342">
    <property type="entry name" value="CBS_dom_sf"/>
</dbReference>
<dbReference type="InterPro" id="IPR005170">
    <property type="entry name" value="Transptr-assoc_dom"/>
</dbReference>
<dbReference type="EMBL" id="VWNA01000001">
    <property type="protein sequence ID" value="MQT12695.1"/>
    <property type="molecule type" value="Genomic_DNA"/>
</dbReference>
<organism evidence="7 8">
    <name type="scientific">Segnochrobactrum spirostomi</name>
    <dbReference type="NCBI Taxonomy" id="2608987"/>
    <lineage>
        <taxon>Bacteria</taxon>
        <taxon>Pseudomonadati</taxon>
        <taxon>Pseudomonadota</taxon>
        <taxon>Alphaproteobacteria</taxon>
        <taxon>Hyphomicrobiales</taxon>
        <taxon>Segnochrobactraceae</taxon>
        <taxon>Segnochrobactrum</taxon>
    </lineage>
</organism>
<dbReference type="SUPFAM" id="SSF54631">
    <property type="entry name" value="CBS-domain pair"/>
    <property type="match status" value="1"/>
</dbReference>
<reference evidence="7 8" key="1">
    <citation type="submission" date="2019-09" db="EMBL/GenBank/DDBJ databases">
        <title>Segnochrobactrum spirostomi gen. nov., sp. nov., isolated from the ciliate Spirostomum cf. yagiui and description of a novel family, Segnochrobactraceae fam. nov. within the order Rhizobiales of the class Alphaproteobacteria.</title>
        <authorList>
            <person name="Akter S."/>
            <person name="Shazib S.U.A."/>
            <person name="Shin M.K."/>
        </authorList>
    </citation>
    <scope>NUCLEOTIDE SEQUENCE [LARGE SCALE GENOMIC DNA]</scope>
    <source>
        <strain evidence="7 8">Sp-1</strain>
    </source>
</reference>
<feature type="compositionally biased region" description="Low complexity" evidence="5">
    <location>
        <begin position="10"/>
        <end position="21"/>
    </location>
</feature>
<evidence type="ECO:0000256" key="1">
    <source>
        <dbReference type="ARBA" id="ARBA00006446"/>
    </source>
</evidence>
<keyword evidence="8" id="KW-1185">Reference proteome</keyword>
<evidence type="ECO:0000259" key="6">
    <source>
        <dbReference type="PROSITE" id="PS51371"/>
    </source>
</evidence>
<dbReference type="Proteomes" id="UP000332515">
    <property type="component" value="Unassembled WGS sequence"/>
</dbReference>
<gene>
    <name evidence="7" type="ORF">F0357_08510</name>
</gene>
<dbReference type="InterPro" id="IPR044751">
    <property type="entry name" value="Ion_transp-like_CBS"/>
</dbReference>
<dbReference type="CDD" id="cd04590">
    <property type="entry name" value="CBS_pair_CorC_HlyC_assoc"/>
    <property type="match status" value="1"/>
</dbReference>
<dbReference type="Pfam" id="PF00571">
    <property type="entry name" value="CBS"/>
    <property type="match status" value="2"/>
</dbReference>
<comment type="caution">
    <text evidence="7">The sequence shown here is derived from an EMBL/GenBank/DDBJ whole genome shotgun (WGS) entry which is preliminary data.</text>
</comment>
<evidence type="ECO:0000256" key="3">
    <source>
        <dbReference type="ARBA" id="ARBA00023122"/>
    </source>
</evidence>
<sequence length="348" mass="37197">MNDDPPSPGPAATAAGFAGAETAHDRPQESWLSRLKSAVGFRAPSSLREDLESALSGEGEDGEEAFTAEERTLLKNILHLRELRVEDVMIPRAAIIAVEGSTPLAALIRTFLASGHSRLPIYRETLDDPIGMVHIKDLMFHIAAAAEKAGADAGPAAAAETHLPLAAVDLSCPTSEAGVVRPVLFVPPSMPATDLLAKMKAERMQIALVIDEYGGTDGLVSLEDLVETVVGDIEDEHDEEDAMISSPSEGVWIADARVELDELSETIGPDFQPGAIDEEVDTLGGLVFTLVGRIPVRGELIAASALPGFEFEVLDADPRRLKRIKIFRRPVTEPPGPRAEPIRSRADA</sequence>